<evidence type="ECO:0000259" key="5">
    <source>
        <dbReference type="PROSITE" id="PS50937"/>
    </source>
</evidence>
<keyword evidence="1" id="KW-0805">Transcription regulation</keyword>
<dbReference type="OrthoDB" id="9791488at2"/>
<evidence type="ECO:0000313" key="6">
    <source>
        <dbReference type="EMBL" id="ATS18009.1"/>
    </source>
</evidence>
<dbReference type="InterPro" id="IPR009061">
    <property type="entry name" value="DNA-bd_dom_put_sf"/>
</dbReference>
<reference evidence="6 7" key="1">
    <citation type="submission" date="2016-11" db="EMBL/GenBank/DDBJ databases">
        <title>Complete genome sequence of thermophilic cyanobacteria strain Synechococcus sp. PCC6715.</title>
        <authorList>
            <person name="Tang J."/>
            <person name="Daroch M."/>
            <person name="Liang Y."/>
            <person name="Jiang D."/>
            <person name="Shah M."/>
        </authorList>
    </citation>
    <scope>NUCLEOTIDE SEQUENCE [LARGE SCALE GENOMIC DNA]</scope>
    <source>
        <strain evidence="6 7">PCC 6715</strain>
    </source>
</reference>
<dbReference type="Gene3D" id="1.10.1660.10">
    <property type="match status" value="1"/>
</dbReference>
<reference evidence="7" key="2">
    <citation type="journal article" date="2022" name="Front. Microbiol.">
        <title>Comparative Genomic Analysis Revealed Distinct Molecular Components and Organization of CO2-Concentrating Mechanism in Thermophilic Cyanobacteria.</title>
        <authorList>
            <person name="Tang J."/>
            <person name="Zhou H."/>
            <person name="Yao D."/>
            <person name="Riaz S."/>
            <person name="You D."/>
            <person name="Klepacz-Smolka A."/>
            <person name="Daroch M."/>
        </authorList>
    </citation>
    <scope>NUCLEOTIDE SEQUENCE [LARGE SCALE GENOMIC DNA]</scope>
    <source>
        <strain evidence="7">PCC 6715</strain>
    </source>
</reference>
<dbReference type="Proteomes" id="UP000231057">
    <property type="component" value="Chromosome"/>
</dbReference>
<keyword evidence="4" id="KW-0175">Coiled coil</keyword>
<dbReference type="SUPFAM" id="SSF46955">
    <property type="entry name" value="Putative DNA-binding domain"/>
    <property type="match status" value="1"/>
</dbReference>
<dbReference type="SMART" id="SM00422">
    <property type="entry name" value="HTH_MERR"/>
    <property type="match status" value="1"/>
</dbReference>
<dbReference type="PANTHER" id="PTHR30204:SF94">
    <property type="entry name" value="HEAVY METAL-DEPENDENT TRANSCRIPTIONAL REGULATOR HI_0293-RELATED"/>
    <property type="match status" value="1"/>
</dbReference>
<dbReference type="RefSeq" id="WP_099798364.1">
    <property type="nucleotide sequence ID" value="NZ_CP018092.1"/>
</dbReference>
<dbReference type="GO" id="GO:0003677">
    <property type="term" value="F:DNA binding"/>
    <property type="evidence" value="ECO:0007669"/>
    <property type="project" value="UniProtKB-KW"/>
</dbReference>
<evidence type="ECO:0000256" key="4">
    <source>
        <dbReference type="SAM" id="Coils"/>
    </source>
</evidence>
<dbReference type="Pfam" id="PF09278">
    <property type="entry name" value="MerR-DNA-bind"/>
    <property type="match status" value="1"/>
</dbReference>
<proteinExistence type="predicted"/>
<keyword evidence="7" id="KW-1185">Reference proteome</keyword>
<dbReference type="KEGG" id="slw:BRW62_03775"/>
<gene>
    <name evidence="6" type="ORF">BRW62_03775</name>
</gene>
<dbReference type="AlphaFoldDB" id="A0A2D2Q0M2"/>
<dbReference type="PANTHER" id="PTHR30204">
    <property type="entry name" value="REDOX-CYCLING DRUG-SENSING TRANSCRIPTIONAL ACTIVATOR SOXR"/>
    <property type="match status" value="1"/>
</dbReference>
<feature type="domain" description="HTH merR-type" evidence="5">
    <location>
        <begin position="7"/>
        <end position="74"/>
    </location>
</feature>
<dbReference type="PRINTS" id="PR00040">
    <property type="entry name" value="HTHMERR"/>
</dbReference>
<dbReference type="CDD" id="cd04770">
    <property type="entry name" value="HTH_HMRTR"/>
    <property type="match status" value="1"/>
</dbReference>
<sequence>MQETAQRIGTVAQHSGLPIKTIRYYAELGLLKVSGRTEGGYRLFSEDVFVRLSFIKRAQHLGLTLADIKELLDIYDRGELPCDRVKEKLVQQITAVERQIQQMQDLKQELQGLLHGWSTIPRPSEHTICPILQQRLSGA</sequence>
<name>A0A2D2Q0M2_PARLV</name>
<dbReference type="EMBL" id="CP018092">
    <property type="protein sequence ID" value="ATS18009.1"/>
    <property type="molecule type" value="Genomic_DNA"/>
</dbReference>
<keyword evidence="2" id="KW-0238">DNA-binding</keyword>
<dbReference type="PROSITE" id="PS50937">
    <property type="entry name" value="HTH_MERR_2"/>
    <property type="match status" value="1"/>
</dbReference>
<evidence type="ECO:0000256" key="2">
    <source>
        <dbReference type="ARBA" id="ARBA00023125"/>
    </source>
</evidence>
<protein>
    <submittedName>
        <fullName evidence="6">Heavy metal-responsive transcriptional regulator</fullName>
    </submittedName>
</protein>
<dbReference type="Pfam" id="PF00376">
    <property type="entry name" value="MerR"/>
    <property type="match status" value="1"/>
</dbReference>
<keyword evidence="3" id="KW-0804">Transcription</keyword>
<evidence type="ECO:0000256" key="1">
    <source>
        <dbReference type="ARBA" id="ARBA00023015"/>
    </source>
</evidence>
<dbReference type="GO" id="GO:0003700">
    <property type="term" value="F:DNA-binding transcription factor activity"/>
    <property type="evidence" value="ECO:0007669"/>
    <property type="project" value="InterPro"/>
</dbReference>
<organism evidence="6 7">
    <name type="scientific">Parathermosynechococcus lividus PCC 6715</name>
    <dbReference type="NCBI Taxonomy" id="1917166"/>
    <lineage>
        <taxon>Bacteria</taxon>
        <taxon>Bacillati</taxon>
        <taxon>Cyanobacteriota</taxon>
        <taxon>Cyanophyceae</taxon>
        <taxon>Acaryochloridales</taxon>
        <taxon>Thermosynechococcaceae</taxon>
        <taxon>Parathermosynechococcus</taxon>
    </lineage>
</organism>
<evidence type="ECO:0000313" key="7">
    <source>
        <dbReference type="Proteomes" id="UP000231057"/>
    </source>
</evidence>
<dbReference type="InterPro" id="IPR015358">
    <property type="entry name" value="Tscrpt_reg_MerR_DNA-bd"/>
</dbReference>
<dbReference type="InterPro" id="IPR000551">
    <property type="entry name" value="MerR-type_HTH_dom"/>
</dbReference>
<dbReference type="InterPro" id="IPR047057">
    <property type="entry name" value="MerR_fam"/>
</dbReference>
<evidence type="ECO:0000256" key="3">
    <source>
        <dbReference type="ARBA" id="ARBA00023163"/>
    </source>
</evidence>
<accession>A0A2D2Q0M2</accession>
<feature type="coiled-coil region" evidence="4">
    <location>
        <begin position="86"/>
        <end position="116"/>
    </location>
</feature>